<dbReference type="KEGG" id="mtea:DK419_16010"/>
<organism evidence="1 2">
    <name type="scientific">Methylobacterium terrae</name>
    <dbReference type="NCBI Taxonomy" id="2202827"/>
    <lineage>
        <taxon>Bacteria</taxon>
        <taxon>Pseudomonadati</taxon>
        <taxon>Pseudomonadota</taxon>
        <taxon>Alphaproteobacteria</taxon>
        <taxon>Hyphomicrobiales</taxon>
        <taxon>Methylobacteriaceae</taxon>
        <taxon>Methylobacterium</taxon>
    </lineage>
</organism>
<evidence type="ECO:0008006" key="3">
    <source>
        <dbReference type="Google" id="ProtNLM"/>
    </source>
</evidence>
<name>A0A2U8WQA1_9HYPH</name>
<dbReference type="AlphaFoldDB" id="A0A2U8WQA1"/>
<evidence type="ECO:0000313" key="2">
    <source>
        <dbReference type="Proteomes" id="UP000245444"/>
    </source>
</evidence>
<reference evidence="1 2" key="1">
    <citation type="submission" date="2018-05" db="EMBL/GenBank/DDBJ databases">
        <title>Complete Genome Sequence of Methylobacterium sp. 17Sr1-28.</title>
        <authorList>
            <person name="Srinivasan S."/>
        </authorList>
    </citation>
    <scope>NUCLEOTIDE SEQUENCE [LARGE SCALE GENOMIC DNA]</scope>
    <source>
        <strain evidence="1 2">17Sr1-28</strain>
    </source>
</reference>
<accession>A0A2U8WQA1</accession>
<proteinExistence type="predicted"/>
<keyword evidence="2" id="KW-1185">Reference proteome</keyword>
<sequence length="81" mass="8633">MPEIVARSTSANGGGLPLAEDLMTGAEAIAEFIFGDASEANRRRVYHAADKLGLPSFKLGGTLCARRSTILAWIERQENAA</sequence>
<dbReference type="OrthoDB" id="7365539at2"/>
<dbReference type="Proteomes" id="UP000245444">
    <property type="component" value="Chromosome"/>
</dbReference>
<dbReference type="EMBL" id="CP029553">
    <property type="protein sequence ID" value="AWN47630.1"/>
    <property type="molecule type" value="Genomic_DNA"/>
</dbReference>
<protein>
    <recommendedName>
        <fullName evidence="3">DNA-binding protein</fullName>
    </recommendedName>
</protein>
<evidence type="ECO:0000313" key="1">
    <source>
        <dbReference type="EMBL" id="AWN47630.1"/>
    </source>
</evidence>
<gene>
    <name evidence="1" type="ORF">DK419_16010</name>
</gene>